<gene>
    <name evidence="5" type="ORF">Microterr_29360</name>
</gene>
<reference evidence="5 6" key="1">
    <citation type="submission" date="2022-12" db="EMBL/GenBank/DDBJ databases">
        <title>Microbacterium terricola strain KV-448 chromosome, complete genome.</title>
        <authorList>
            <person name="Oshima T."/>
            <person name="Moriya T."/>
            <person name="Bessho Y."/>
        </authorList>
    </citation>
    <scope>NUCLEOTIDE SEQUENCE [LARGE SCALE GENOMIC DNA]</scope>
    <source>
        <strain evidence="5 6">KV-448</strain>
    </source>
</reference>
<accession>A0ABM8E393</accession>
<sequence length="195" mass="21077">MEPDRLTMRAIAAELGVDPSAVNYHVADRETLLELVAADVVLSQIEDTRLPDSADWRAAIRVFADRLRAGVILSGSHSPYFRFPAGGAPRALTIVDEVLERLTGAGLCADEAIRALTAVNQITFAAAREAVLTQNGGRHPQLDEMQRAIDDLQPDELPGARAVIAHWAPESDEQFAYNIDLLIAGIESRLAGDPS</sequence>
<keyword evidence="6" id="KW-1185">Reference proteome</keyword>
<proteinExistence type="predicted"/>
<dbReference type="Gene3D" id="1.10.10.60">
    <property type="entry name" value="Homeodomain-like"/>
    <property type="match status" value="1"/>
</dbReference>
<dbReference type="SUPFAM" id="SSF46689">
    <property type="entry name" value="Homeodomain-like"/>
    <property type="match status" value="1"/>
</dbReference>
<keyword evidence="1" id="KW-0678">Repressor</keyword>
<keyword evidence="2" id="KW-0805">Transcription regulation</keyword>
<dbReference type="Proteomes" id="UP001317779">
    <property type="component" value="Chromosome"/>
</dbReference>
<dbReference type="SUPFAM" id="SSF48498">
    <property type="entry name" value="Tetracyclin repressor-like, C-terminal domain"/>
    <property type="match status" value="1"/>
</dbReference>
<feature type="domain" description="Tetracycline repressor TetR C-terminal" evidence="4">
    <location>
        <begin position="53"/>
        <end position="189"/>
    </location>
</feature>
<organism evidence="5 6">
    <name type="scientific">Microbacterium terricola</name>
    <dbReference type="NCBI Taxonomy" id="344163"/>
    <lineage>
        <taxon>Bacteria</taxon>
        <taxon>Bacillati</taxon>
        <taxon>Actinomycetota</taxon>
        <taxon>Actinomycetes</taxon>
        <taxon>Micrococcales</taxon>
        <taxon>Microbacteriaceae</taxon>
        <taxon>Microbacterium</taxon>
    </lineage>
</organism>
<protein>
    <submittedName>
        <fullName evidence="5">Transcriptional regulator, TetR family</fullName>
    </submittedName>
</protein>
<dbReference type="InterPro" id="IPR036271">
    <property type="entry name" value="Tet_transcr_reg_TetR-rel_C_sf"/>
</dbReference>
<evidence type="ECO:0000313" key="6">
    <source>
        <dbReference type="Proteomes" id="UP001317779"/>
    </source>
</evidence>
<evidence type="ECO:0000256" key="3">
    <source>
        <dbReference type="ARBA" id="ARBA00023163"/>
    </source>
</evidence>
<dbReference type="EMBL" id="AP027141">
    <property type="protein sequence ID" value="BDV32276.1"/>
    <property type="molecule type" value="Genomic_DNA"/>
</dbReference>
<dbReference type="Pfam" id="PF02909">
    <property type="entry name" value="TetR_C_1"/>
    <property type="match status" value="1"/>
</dbReference>
<evidence type="ECO:0000259" key="4">
    <source>
        <dbReference type="Pfam" id="PF02909"/>
    </source>
</evidence>
<evidence type="ECO:0000313" key="5">
    <source>
        <dbReference type="EMBL" id="BDV32276.1"/>
    </source>
</evidence>
<dbReference type="InterPro" id="IPR003012">
    <property type="entry name" value="Tet_transcr_reg_TetR"/>
</dbReference>
<dbReference type="PRINTS" id="PR00400">
    <property type="entry name" value="TETREPRESSOR"/>
</dbReference>
<evidence type="ECO:0000256" key="1">
    <source>
        <dbReference type="ARBA" id="ARBA00022491"/>
    </source>
</evidence>
<evidence type="ECO:0000256" key="2">
    <source>
        <dbReference type="ARBA" id="ARBA00023015"/>
    </source>
</evidence>
<dbReference type="Gene3D" id="1.10.357.10">
    <property type="entry name" value="Tetracycline Repressor, domain 2"/>
    <property type="match status" value="1"/>
</dbReference>
<keyword evidence="3" id="KW-0804">Transcription</keyword>
<name>A0ABM8E393_9MICO</name>
<dbReference type="InterPro" id="IPR009057">
    <property type="entry name" value="Homeodomain-like_sf"/>
</dbReference>
<dbReference type="InterPro" id="IPR004111">
    <property type="entry name" value="Repressor_TetR_C"/>
</dbReference>